<comment type="caution">
    <text evidence="1">The sequence shown here is derived from an EMBL/GenBank/DDBJ whole genome shotgun (WGS) entry which is preliminary data.</text>
</comment>
<accession>A0A0V1M0E7</accession>
<name>A0A0V1M0E7_9BILA</name>
<keyword evidence="2" id="KW-1185">Reference proteome</keyword>
<protein>
    <submittedName>
        <fullName evidence="1">Uncharacterized protein</fullName>
    </submittedName>
</protein>
<dbReference type="EMBL" id="JYDO01000461">
    <property type="protein sequence ID" value="KRZ65201.1"/>
    <property type="molecule type" value="Genomic_DNA"/>
</dbReference>
<proteinExistence type="predicted"/>
<reference evidence="1 2" key="1">
    <citation type="submission" date="2015-01" db="EMBL/GenBank/DDBJ databases">
        <title>Evolution of Trichinella species and genotypes.</title>
        <authorList>
            <person name="Korhonen P.K."/>
            <person name="Edoardo P."/>
            <person name="Giuseppe L.R."/>
            <person name="Gasser R.B."/>
        </authorList>
    </citation>
    <scope>NUCLEOTIDE SEQUENCE [LARGE SCALE GENOMIC DNA]</scope>
    <source>
        <strain evidence="1">ISS1980</strain>
    </source>
</reference>
<sequence length="178" mass="19869">MDPRITWSPWKPVVIKNTLPFTPLDMVNVDLLGTPRGLGVCSEVGGHVPCSGISADLINIQKNVIKKNASVNKNRIIASFVFDVMLFVCIPVDESRIESRPHLDQEELVVLFSIYMGHGVVKMMNTVVCTNITKISYKEIRIVLVMLDLANSVKNTPTIRILEVLRSFRTSSGYVVQL</sequence>
<dbReference type="Proteomes" id="UP000054843">
    <property type="component" value="Unassembled WGS sequence"/>
</dbReference>
<evidence type="ECO:0000313" key="1">
    <source>
        <dbReference type="EMBL" id="KRZ65201.1"/>
    </source>
</evidence>
<dbReference type="AlphaFoldDB" id="A0A0V1M0E7"/>
<gene>
    <name evidence="1" type="ORF">T10_4461</name>
</gene>
<organism evidence="1 2">
    <name type="scientific">Trichinella papuae</name>
    <dbReference type="NCBI Taxonomy" id="268474"/>
    <lineage>
        <taxon>Eukaryota</taxon>
        <taxon>Metazoa</taxon>
        <taxon>Ecdysozoa</taxon>
        <taxon>Nematoda</taxon>
        <taxon>Enoplea</taxon>
        <taxon>Dorylaimia</taxon>
        <taxon>Trichinellida</taxon>
        <taxon>Trichinellidae</taxon>
        <taxon>Trichinella</taxon>
    </lineage>
</organism>
<evidence type="ECO:0000313" key="2">
    <source>
        <dbReference type="Proteomes" id="UP000054843"/>
    </source>
</evidence>